<dbReference type="Proteomes" id="UP000013827">
    <property type="component" value="Unassembled WGS sequence"/>
</dbReference>
<evidence type="ECO:0000256" key="1">
    <source>
        <dbReference type="SAM" id="MobiDB-lite"/>
    </source>
</evidence>
<dbReference type="PaxDb" id="2903-EOD27899"/>
<dbReference type="InterPro" id="IPR029526">
    <property type="entry name" value="PGBD"/>
</dbReference>
<dbReference type="RefSeq" id="XP_005780328.1">
    <property type="nucleotide sequence ID" value="XM_005780271.1"/>
</dbReference>
<evidence type="ECO:0000313" key="4">
    <source>
        <dbReference type="Proteomes" id="UP000013827"/>
    </source>
</evidence>
<protein>
    <recommendedName>
        <fullName evidence="2">PiggyBac transposable element-derived protein domain-containing protein</fullName>
    </recommendedName>
</protein>
<dbReference type="HOGENOM" id="CLU_375284_0_0_1"/>
<proteinExistence type="predicted"/>
<dbReference type="Pfam" id="PF13843">
    <property type="entry name" value="DDE_Tnp_1_7"/>
    <property type="match status" value="1"/>
</dbReference>
<keyword evidence="4" id="KW-1185">Reference proteome</keyword>
<dbReference type="AlphaFoldDB" id="A0A0D3JWL4"/>
<name>A0A0D3JWL4_EMIH1</name>
<feature type="region of interest" description="Disordered" evidence="1">
    <location>
        <begin position="636"/>
        <end position="670"/>
    </location>
</feature>
<dbReference type="GeneID" id="17273445"/>
<dbReference type="EnsemblProtists" id="EOD27899">
    <property type="protein sequence ID" value="EOD27899"/>
    <property type="gene ID" value="EMIHUDRAFT_204934"/>
</dbReference>
<reference evidence="3" key="2">
    <citation type="submission" date="2024-10" db="UniProtKB">
        <authorList>
            <consortium name="EnsemblProtists"/>
        </authorList>
    </citation>
    <scope>IDENTIFICATION</scope>
</reference>
<dbReference type="KEGG" id="ehx:EMIHUDRAFT_204934"/>
<feature type="domain" description="PiggyBac transposable element-derived protein" evidence="2">
    <location>
        <begin position="267"/>
        <end position="563"/>
    </location>
</feature>
<organism evidence="3 4">
    <name type="scientific">Emiliania huxleyi (strain CCMP1516)</name>
    <dbReference type="NCBI Taxonomy" id="280463"/>
    <lineage>
        <taxon>Eukaryota</taxon>
        <taxon>Haptista</taxon>
        <taxon>Haptophyta</taxon>
        <taxon>Prymnesiophyceae</taxon>
        <taxon>Isochrysidales</taxon>
        <taxon>Noelaerhabdaceae</taxon>
        <taxon>Emiliania</taxon>
    </lineage>
</organism>
<evidence type="ECO:0000259" key="2">
    <source>
        <dbReference type="Pfam" id="PF13843"/>
    </source>
</evidence>
<feature type="region of interest" description="Disordered" evidence="1">
    <location>
        <begin position="85"/>
        <end position="153"/>
    </location>
</feature>
<feature type="compositionally biased region" description="Acidic residues" evidence="1">
    <location>
        <begin position="91"/>
        <end position="110"/>
    </location>
</feature>
<dbReference type="STRING" id="2903.R1F3Y1"/>
<evidence type="ECO:0000313" key="3">
    <source>
        <dbReference type="EnsemblProtists" id="EOD27899"/>
    </source>
</evidence>
<sequence length="743" mass="83539">MKRKAKQRPAPDPRSGLVGRYLGVPCSFFNVNVEGARYLARVKSLHKSQKSMLWIKFNQGGYGEDAFAPLAVVKQWLISDDEALDPKSDWYEDPDESDDDSDVEDGDEAEGGANARRAPAARRRVDEPGAPRGSVKGSRWQPAEARKTPHAVDNIVWRKATGAVPSHKPKVFARKLPPGVSEGLQQPLPNHGPVNVELFNRQWDIRCWELVSKYSKQRVRDLKIGTVDAVSRKPKMKNRADGSKGKQRKAPSMSVPFLIRLHVIITAMSICRLPARKYYWRKGKFVGCPGISVIMSENDFAQGIRCLYDCDPSKLVPRGDMTQPPPVGYDKMAKTSELNELVMENTLNAVCPKKTLSDDEASAEWRGKNGEGVVVSFNKDKPAKWAQRNQCFNGLDGSRVVWHVLNCPRRVAAEHGETYKSTLGLAAKLHAKYGEGFVIGQDSLYNSPVVVVDGAKKFKFNFFGTAGWNRRGMVEDADEPADTRGSCVSYYATVDGVPLTATYMRDNKIVRFLSSAHGVPTAVNGSKKPRWNKSERKYEEVYMPPVKSNYDAGKVGTDLFGQYMELLDTTFKSFHPWMVHHLWLWFGCFVNVHCWRNRFIDEGVRRLAGAKKTTLIEDTLQTMEELLQMADRLEREGAARSKKRKSRPDPQAPVRKSPRRDPVVSRLGSPTRHVPVTFTEKGRCRWCRKLIYSGCGHPGCGHMHEGTCWMKAHSNDPKIRAKLKALSFQPEIADGTQARRAPR</sequence>
<reference evidence="4" key="1">
    <citation type="journal article" date="2013" name="Nature">
        <title>Pan genome of the phytoplankton Emiliania underpins its global distribution.</title>
        <authorList>
            <person name="Read B.A."/>
            <person name="Kegel J."/>
            <person name="Klute M.J."/>
            <person name="Kuo A."/>
            <person name="Lefebvre S.C."/>
            <person name="Maumus F."/>
            <person name="Mayer C."/>
            <person name="Miller J."/>
            <person name="Monier A."/>
            <person name="Salamov A."/>
            <person name="Young J."/>
            <person name="Aguilar M."/>
            <person name="Claverie J.M."/>
            <person name="Frickenhaus S."/>
            <person name="Gonzalez K."/>
            <person name="Herman E.K."/>
            <person name="Lin Y.C."/>
            <person name="Napier J."/>
            <person name="Ogata H."/>
            <person name="Sarno A.F."/>
            <person name="Shmutz J."/>
            <person name="Schroeder D."/>
            <person name="de Vargas C."/>
            <person name="Verret F."/>
            <person name="von Dassow P."/>
            <person name="Valentin K."/>
            <person name="Van de Peer Y."/>
            <person name="Wheeler G."/>
            <person name="Dacks J.B."/>
            <person name="Delwiche C.F."/>
            <person name="Dyhrman S.T."/>
            <person name="Glockner G."/>
            <person name="John U."/>
            <person name="Richards T."/>
            <person name="Worden A.Z."/>
            <person name="Zhang X."/>
            <person name="Grigoriev I.V."/>
            <person name="Allen A.E."/>
            <person name="Bidle K."/>
            <person name="Borodovsky M."/>
            <person name="Bowler C."/>
            <person name="Brownlee C."/>
            <person name="Cock J.M."/>
            <person name="Elias M."/>
            <person name="Gladyshev V.N."/>
            <person name="Groth M."/>
            <person name="Guda C."/>
            <person name="Hadaegh A."/>
            <person name="Iglesias-Rodriguez M.D."/>
            <person name="Jenkins J."/>
            <person name="Jones B.M."/>
            <person name="Lawson T."/>
            <person name="Leese F."/>
            <person name="Lindquist E."/>
            <person name="Lobanov A."/>
            <person name="Lomsadze A."/>
            <person name="Malik S.B."/>
            <person name="Marsh M.E."/>
            <person name="Mackinder L."/>
            <person name="Mock T."/>
            <person name="Mueller-Roeber B."/>
            <person name="Pagarete A."/>
            <person name="Parker M."/>
            <person name="Probert I."/>
            <person name="Quesneville H."/>
            <person name="Raines C."/>
            <person name="Rensing S.A."/>
            <person name="Riano-Pachon D.M."/>
            <person name="Richier S."/>
            <person name="Rokitta S."/>
            <person name="Shiraiwa Y."/>
            <person name="Soanes D.M."/>
            <person name="van der Giezen M."/>
            <person name="Wahlund T.M."/>
            <person name="Williams B."/>
            <person name="Wilson W."/>
            <person name="Wolfe G."/>
            <person name="Wurch L.L."/>
        </authorList>
    </citation>
    <scope>NUCLEOTIDE SEQUENCE</scope>
</reference>
<accession>A0A0D3JWL4</accession>